<feature type="compositionally biased region" description="Low complexity" evidence="7">
    <location>
        <begin position="77"/>
        <end position="90"/>
    </location>
</feature>
<protein>
    <submittedName>
        <fullName evidence="10">Helicase</fullName>
    </submittedName>
</protein>
<keyword evidence="4 10" id="KW-0347">Helicase</keyword>
<dbReference type="Pfam" id="PF13087">
    <property type="entry name" value="AAA_12"/>
    <property type="match status" value="1"/>
</dbReference>
<keyword evidence="5" id="KW-0067">ATP-binding</keyword>
<organism evidence="10 11">
    <name type="scientific">Agrobacterium vitis</name>
    <name type="common">Rhizobium vitis</name>
    <dbReference type="NCBI Taxonomy" id="373"/>
    <lineage>
        <taxon>Bacteria</taxon>
        <taxon>Pseudomonadati</taxon>
        <taxon>Pseudomonadota</taxon>
        <taxon>Alphaproteobacteria</taxon>
        <taxon>Hyphomicrobiales</taxon>
        <taxon>Rhizobiaceae</taxon>
        <taxon>Rhizobium/Agrobacterium group</taxon>
        <taxon>Agrobacterium</taxon>
    </lineage>
</organism>
<dbReference type="PANTHER" id="PTHR43788:SF8">
    <property type="entry name" value="DNA-BINDING PROTEIN SMUBP-2"/>
    <property type="match status" value="1"/>
</dbReference>
<name>A0A368NJW1_AGRVI</name>
<feature type="coiled-coil region" evidence="6">
    <location>
        <begin position="656"/>
        <end position="711"/>
    </location>
</feature>
<feature type="domain" description="DNA2/NAM7 helicase helicase" evidence="8">
    <location>
        <begin position="888"/>
        <end position="946"/>
    </location>
</feature>
<dbReference type="SUPFAM" id="SSF52540">
    <property type="entry name" value="P-loop containing nucleoside triphosphate hydrolases"/>
    <property type="match status" value="1"/>
</dbReference>
<evidence type="ECO:0000256" key="5">
    <source>
        <dbReference type="ARBA" id="ARBA00022840"/>
    </source>
</evidence>
<dbReference type="CDD" id="cd18808">
    <property type="entry name" value="SF1_C_Upf1"/>
    <property type="match status" value="1"/>
</dbReference>
<evidence type="ECO:0000256" key="2">
    <source>
        <dbReference type="ARBA" id="ARBA00022741"/>
    </source>
</evidence>
<proteinExistence type="inferred from homology"/>
<evidence type="ECO:0000256" key="4">
    <source>
        <dbReference type="ARBA" id="ARBA00022806"/>
    </source>
</evidence>
<evidence type="ECO:0000259" key="8">
    <source>
        <dbReference type="Pfam" id="PF13086"/>
    </source>
</evidence>
<evidence type="ECO:0000313" key="10">
    <source>
        <dbReference type="EMBL" id="KAA3522378.1"/>
    </source>
</evidence>
<dbReference type="GO" id="GO:0016787">
    <property type="term" value="F:hydrolase activity"/>
    <property type="evidence" value="ECO:0007669"/>
    <property type="project" value="UniProtKB-KW"/>
</dbReference>
<comment type="similarity">
    <text evidence="1">Belongs to the DNA2/NAM7 helicase family.</text>
</comment>
<feature type="coiled-coil region" evidence="6">
    <location>
        <begin position="17"/>
        <end position="44"/>
    </location>
</feature>
<dbReference type="InterPro" id="IPR027417">
    <property type="entry name" value="P-loop_NTPase"/>
</dbReference>
<dbReference type="InterPro" id="IPR041677">
    <property type="entry name" value="DNA2/NAM7_AAA_11"/>
</dbReference>
<evidence type="ECO:0000256" key="7">
    <source>
        <dbReference type="SAM" id="MobiDB-lite"/>
    </source>
</evidence>
<dbReference type="GeneID" id="60684643"/>
<dbReference type="Gene3D" id="3.40.50.300">
    <property type="entry name" value="P-loop containing nucleotide triphosphate hydrolases"/>
    <property type="match status" value="3"/>
</dbReference>
<comment type="caution">
    <text evidence="10">The sequence shown here is derived from an EMBL/GenBank/DDBJ whole genome shotgun (WGS) entry which is preliminary data.</text>
</comment>
<dbReference type="InterPro" id="IPR041679">
    <property type="entry name" value="DNA2/NAM7-like_C"/>
</dbReference>
<dbReference type="GO" id="GO:0005524">
    <property type="term" value="F:ATP binding"/>
    <property type="evidence" value="ECO:0007669"/>
    <property type="project" value="UniProtKB-KW"/>
</dbReference>
<feature type="region of interest" description="Disordered" evidence="7">
    <location>
        <begin position="58"/>
        <end position="100"/>
    </location>
</feature>
<dbReference type="RefSeq" id="WP_060716519.1">
    <property type="nucleotide sequence ID" value="NZ_CP055267.1"/>
</dbReference>
<sequence>MATGELRHYFNSSIAQLEDLFERSQDDSQVLKALERELNEHRNTDKATRLLERVRRSLSNLGPPDNDLANHVEPKSAAETTASPSAAPTARQDRTVNSSQDNALPLQLDLGALPIFSPAEADNEPRAILAAWTALESLSPQTYRRPEDLAAGDRRSVASLGGGNVPWGKGERSKKNYQLYYQVVLGSIAMDRATEELVKAFGREEELSARAREKAAIGAILLDKDGFLLEEKSVAVSSFAWALPLALKLELGALGAWPKIEEKITARVEEILRRTDRNGKPLPVDPAAMGTAYRWLLRQFGLAAELVEPPSFALRVYHYYKAKNPPEVALLNSFYLNDLGKAASLVATSEAPAGLRALLGVDKPASVIDLLASPAALEEAVSPLKMPAARWPAPGGHPLVLLQQAAVNIARSELSGKEGMIAVNGPPGTGKTTLLRDIVAASVLDRAMAMATFDVPEAAFTASGLKIQTGDAGYLHLYRLDKSLKGHEILVASSNNKAVENVSRELPAKKAVGRDISELSFFRTVSDLVYGPREREDDEEQSRQEPIETWGMIAAVLGNARNRAAFQQRFWWHRDRGLRLYLKAAKGDSVVEEIKDEETGRVERRTPSVITIEKPPSPQLAAANWRKARTRLLSLKQEIDADLKAIEGVRVLCLEVSALKRKMVELEAGKARLEAERLNEEKKRSPAEAEVSQLRLAHQAAAEKVAQLRKTRPGLFSRLWRSRAWKAWQQANTPLATAAAASQSAMRDGEQHLASVIEKIGQFSNEITSVEARQRPLSEDIYRRSQDLEPHRRAFGDRIVDDAFFARGHEMSNLASPWVPDRIHRKREDLFIAAMEVHKGFIDAAAQKILHNVGALMNVFSAGPPTDDARRNMLGDLWSTLFITVPLVSTTFASVDKMLGILPPRSIGWLLVDEAGQALPQAAVGAVMRARRSIIVGDPLQIPPVVTLPERLNAEICRFFRIDMPVWAAPEASAQTVADRASRFQGSFRSDQGPRRVGIPLLVHRRCQDPMFGISNRIAYDGQMVHAPGLRCEGAVGATLGPSKWLDIDGEADTKWCPAEGDVVIALLRKLANAGVTGPDLFIITPFRIVAQEMRRRLKQEKELVARLNIDIEEWTEDRVGTIHTVQGREADSVVLLLGAPKAAQHPARAWAAGTPNILNVAVSRAKQNFYVVGSYGAWSGVAHARELATLRRAPIGKRAVPTT</sequence>
<accession>A0A368NJW1</accession>
<dbReference type="InterPro" id="IPR047187">
    <property type="entry name" value="SF1_C_Upf1"/>
</dbReference>
<keyword evidence="6" id="KW-0175">Coiled coil</keyword>
<evidence type="ECO:0000256" key="1">
    <source>
        <dbReference type="ARBA" id="ARBA00007913"/>
    </source>
</evidence>
<gene>
    <name evidence="10" type="ORF">DXT89_21405</name>
</gene>
<dbReference type="PANTHER" id="PTHR43788">
    <property type="entry name" value="DNA2/NAM7 HELICASE FAMILY MEMBER"/>
    <property type="match status" value="1"/>
</dbReference>
<dbReference type="GO" id="GO:0043139">
    <property type="term" value="F:5'-3' DNA helicase activity"/>
    <property type="evidence" value="ECO:0007669"/>
    <property type="project" value="TreeGrafter"/>
</dbReference>
<dbReference type="Proteomes" id="UP000436911">
    <property type="component" value="Unassembled WGS sequence"/>
</dbReference>
<evidence type="ECO:0000259" key="9">
    <source>
        <dbReference type="Pfam" id="PF13087"/>
    </source>
</evidence>
<keyword evidence="3" id="KW-0378">Hydrolase</keyword>
<evidence type="ECO:0000313" key="11">
    <source>
        <dbReference type="Proteomes" id="UP000436911"/>
    </source>
</evidence>
<evidence type="ECO:0000256" key="3">
    <source>
        <dbReference type="ARBA" id="ARBA00022801"/>
    </source>
</evidence>
<dbReference type="EMBL" id="QUSG01000018">
    <property type="protein sequence ID" value="KAA3522378.1"/>
    <property type="molecule type" value="Genomic_DNA"/>
</dbReference>
<dbReference type="AlphaFoldDB" id="A0A368NJW1"/>
<reference evidence="10 11" key="1">
    <citation type="submission" date="2018-08" db="EMBL/GenBank/DDBJ databases">
        <title>Genome sequencing of Agrobacterium vitis strain ICMP 10754.</title>
        <authorList>
            <person name="Visnovsky S.B."/>
            <person name="Pitman A.R."/>
        </authorList>
    </citation>
    <scope>NUCLEOTIDE SEQUENCE [LARGE SCALE GENOMIC DNA]</scope>
    <source>
        <strain evidence="10 11">ICMP 10754</strain>
    </source>
</reference>
<evidence type="ECO:0000256" key="6">
    <source>
        <dbReference type="SAM" id="Coils"/>
    </source>
</evidence>
<feature type="coiled-coil region" evidence="6">
    <location>
        <begin position="1091"/>
        <end position="1118"/>
    </location>
</feature>
<keyword evidence="2" id="KW-0547">Nucleotide-binding</keyword>
<dbReference type="OrthoDB" id="9757917at2"/>
<feature type="domain" description="DNA2/NAM7 helicase-like C-terminal" evidence="9">
    <location>
        <begin position="1053"/>
        <end position="1175"/>
    </location>
</feature>
<dbReference type="InterPro" id="IPR050534">
    <property type="entry name" value="Coronavir_polyprotein_1ab"/>
</dbReference>
<dbReference type="Pfam" id="PF13086">
    <property type="entry name" value="AAA_11"/>
    <property type="match status" value="1"/>
</dbReference>